<evidence type="ECO:0000313" key="2">
    <source>
        <dbReference type="Proteomes" id="UP001162501"/>
    </source>
</evidence>
<accession>A0ACB0FHN6</accession>
<gene>
    <name evidence="1" type="ORF">MRATA1EN3_LOCUS23465</name>
</gene>
<sequence length="121" mass="13713">MPVTRGADLTSAPGPDGVRMDAVEERLSESDRNQVSSHRVWLEMLELEELEGVVQRGVRCQIPGRTSRSPHTDRWCGVSCQRPSEMRTAWHGMSEFRREAEGVLVTGQIREPEISSHRETE</sequence>
<name>A0ACB0FHN6_RANTA</name>
<evidence type="ECO:0000313" key="1">
    <source>
        <dbReference type="EMBL" id="CAI9712252.1"/>
    </source>
</evidence>
<organism evidence="1 2">
    <name type="scientific">Rangifer tarandus platyrhynchus</name>
    <name type="common">Svalbard reindeer</name>
    <dbReference type="NCBI Taxonomy" id="3082113"/>
    <lineage>
        <taxon>Eukaryota</taxon>
        <taxon>Metazoa</taxon>
        <taxon>Chordata</taxon>
        <taxon>Craniata</taxon>
        <taxon>Vertebrata</taxon>
        <taxon>Euteleostomi</taxon>
        <taxon>Mammalia</taxon>
        <taxon>Eutheria</taxon>
        <taxon>Laurasiatheria</taxon>
        <taxon>Artiodactyla</taxon>
        <taxon>Ruminantia</taxon>
        <taxon>Pecora</taxon>
        <taxon>Cervidae</taxon>
        <taxon>Odocoileinae</taxon>
        <taxon>Rangifer</taxon>
    </lineage>
</organism>
<dbReference type="Proteomes" id="UP001162501">
    <property type="component" value="Chromosome 7"/>
</dbReference>
<proteinExistence type="predicted"/>
<protein>
    <submittedName>
        <fullName evidence="1">Uncharacterized protein</fullName>
    </submittedName>
</protein>
<reference evidence="1" key="1">
    <citation type="submission" date="2023-05" db="EMBL/GenBank/DDBJ databases">
        <authorList>
            <consortium name="ELIXIR-Norway"/>
        </authorList>
    </citation>
    <scope>NUCLEOTIDE SEQUENCE</scope>
</reference>
<dbReference type="EMBL" id="OX596091">
    <property type="protein sequence ID" value="CAI9712252.1"/>
    <property type="molecule type" value="Genomic_DNA"/>
</dbReference>